<dbReference type="AlphaFoldDB" id="A0A2K3KSR7"/>
<dbReference type="Proteomes" id="UP000236291">
    <property type="component" value="Unassembled WGS sequence"/>
</dbReference>
<dbReference type="EMBL" id="ASHM01108366">
    <property type="protein sequence ID" value="PNX69324.1"/>
    <property type="molecule type" value="Genomic_DNA"/>
</dbReference>
<reference evidence="1 2" key="2">
    <citation type="journal article" date="2017" name="Front. Plant Sci.">
        <title>Gene Classification and Mining of Molecular Markers Useful in Red Clover (Trifolium pratense) Breeding.</title>
        <authorList>
            <person name="Istvanek J."/>
            <person name="Dluhosova J."/>
            <person name="Dluhos P."/>
            <person name="Patkova L."/>
            <person name="Nedelnik J."/>
            <person name="Repkova J."/>
        </authorList>
    </citation>
    <scope>NUCLEOTIDE SEQUENCE [LARGE SCALE GENOMIC DNA]</scope>
    <source>
        <strain evidence="2">cv. Tatra</strain>
        <tissue evidence="1">Young leaves</tissue>
    </source>
</reference>
<proteinExistence type="predicted"/>
<name>A0A2K3KSR7_TRIPR</name>
<gene>
    <name evidence="1" type="ORF">L195_g056658</name>
</gene>
<protein>
    <submittedName>
        <fullName evidence="1">Uncharacterized protein</fullName>
    </submittedName>
</protein>
<evidence type="ECO:0000313" key="1">
    <source>
        <dbReference type="EMBL" id="PNX69324.1"/>
    </source>
</evidence>
<reference evidence="1 2" key="1">
    <citation type="journal article" date="2014" name="Am. J. Bot.">
        <title>Genome assembly and annotation for red clover (Trifolium pratense; Fabaceae).</title>
        <authorList>
            <person name="Istvanek J."/>
            <person name="Jaros M."/>
            <person name="Krenek A."/>
            <person name="Repkova J."/>
        </authorList>
    </citation>
    <scope>NUCLEOTIDE SEQUENCE [LARGE SCALE GENOMIC DNA]</scope>
    <source>
        <strain evidence="2">cv. Tatra</strain>
        <tissue evidence="1">Young leaves</tissue>
    </source>
</reference>
<sequence>IRPLPGISVTDKEGDGISVELVALLLWSVGSVVKSWAGLVVGISEGVESKVEW</sequence>
<accession>A0A2K3KSR7</accession>
<evidence type="ECO:0000313" key="2">
    <source>
        <dbReference type="Proteomes" id="UP000236291"/>
    </source>
</evidence>
<comment type="caution">
    <text evidence="1">The sequence shown here is derived from an EMBL/GenBank/DDBJ whole genome shotgun (WGS) entry which is preliminary data.</text>
</comment>
<organism evidence="1 2">
    <name type="scientific">Trifolium pratense</name>
    <name type="common">Red clover</name>
    <dbReference type="NCBI Taxonomy" id="57577"/>
    <lineage>
        <taxon>Eukaryota</taxon>
        <taxon>Viridiplantae</taxon>
        <taxon>Streptophyta</taxon>
        <taxon>Embryophyta</taxon>
        <taxon>Tracheophyta</taxon>
        <taxon>Spermatophyta</taxon>
        <taxon>Magnoliopsida</taxon>
        <taxon>eudicotyledons</taxon>
        <taxon>Gunneridae</taxon>
        <taxon>Pentapetalae</taxon>
        <taxon>rosids</taxon>
        <taxon>fabids</taxon>
        <taxon>Fabales</taxon>
        <taxon>Fabaceae</taxon>
        <taxon>Papilionoideae</taxon>
        <taxon>50 kb inversion clade</taxon>
        <taxon>NPAAA clade</taxon>
        <taxon>Hologalegina</taxon>
        <taxon>IRL clade</taxon>
        <taxon>Trifolieae</taxon>
        <taxon>Trifolium</taxon>
    </lineage>
</organism>
<feature type="non-terminal residue" evidence="1">
    <location>
        <position position="1"/>
    </location>
</feature>